<dbReference type="AlphaFoldDB" id="A0A2P5F589"/>
<reference evidence="2" key="1">
    <citation type="submission" date="2016-06" db="EMBL/GenBank/DDBJ databases">
        <title>Parallel loss of symbiosis genes in relatives of nitrogen-fixing non-legume Parasponia.</title>
        <authorList>
            <person name="Van Velzen R."/>
            <person name="Holmer R."/>
            <person name="Bu F."/>
            <person name="Rutten L."/>
            <person name="Van Zeijl A."/>
            <person name="Liu W."/>
            <person name="Santuari L."/>
            <person name="Cao Q."/>
            <person name="Sharma T."/>
            <person name="Shen D."/>
            <person name="Roswanjaya Y."/>
            <person name="Wardhani T."/>
            <person name="Kalhor M.S."/>
            <person name="Jansen J."/>
            <person name="Van den Hoogen J."/>
            <person name="Gungor B."/>
            <person name="Hartog M."/>
            <person name="Hontelez J."/>
            <person name="Verver J."/>
            <person name="Yang W.-C."/>
            <person name="Schijlen E."/>
            <person name="Repin R."/>
            <person name="Schilthuizen M."/>
            <person name="Schranz E."/>
            <person name="Heidstra R."/>
            <person name="Miyata K."/>
            <person name="Fedorova E."/>
            <person name="Kohlen W."/>
            <person name="Bisseling T."/>
            <person name="Smit S."/>
            <person name="Geurts R."/>
        </authorList>
    </citation>
    <scope>NUCLEOTIDE SEQUENCE [LARGE SCALE GENOMIC DNA]</scope>
    <source>
        <strain evidence="2">cv. RG33-2</strain>
    </source>
</reference>
<feature type="non-terminal residue" evidence="1">
    <location>
        <position position="1"/>
    </location>
</feature>
<evidence type="ECO:0000313" key="1">
    <source>
        <dbReference type="EMBL" id="PON92956.1"/>
    </source>
</evidence>
<comment type="caution">
    <text evidence="1">The sequence shown here is derived from an EMBL/GenBank/DDBJ whole genome shotgun (WGS) entry which is preliminary data.</text>
</comment>
<protein>
    <submittedName>
        <fullName evidence="1">Uncharacterized protein</fullName>
    </submittedName>
</protein>
<name>A0A2P5F589_TREOI</name>
<dbReference type="OrthoDB" id="10397777at2759"/>
<proteinExistence type="predicted"/>
<evidence type="ECO:0000313" key="2">
    <source>
        <dbReference type="Proteomes" id="UP000237000"/>
    </source>
</evidence>
<sequence>VQISVKAPDDCFANASHEWGPHVIKCRVGVAEEGVWFGRNKSTRLPLEAQVLYISDSGF</sequence>
<gene>
    <name evidence="1" type="ORF">TorRG33x02_112350</name>
</gene>
<keyword evidence="2" id="KW-1185">Reference proteome</keyword>
<dbReference type="Proteomes" id="UP000237000">
    <property type="component" value="Unassembled WGS sequence"/>
</dbReference>
<dbReference type="EMBL" id="JXTC01000061">
    <property type="protein sequence ID" value="PON92956.1"/>
    <property type="molecule type" value="Genomic_DNA"/>
</dbReference>
<accession>A0A2P5F589</accession>
<organism evidence="1 2">
    <name type="scientific">Trema orientale</name>
    <name type="common">Charcoal tree</name>
    <name type="synonym">Celtis orientalis</name>
    <dbReference type="NCBI Taxonomy" id="63057"/>
    <lineage>
        <taxon>Eukaryota</taxon>
        <taxon>Viridiplantae</taxon>
        <taxon>Streptophyta</taxon>
        <taxon>Embryophyta</taxon>
        <taxon>Tracheophyta</taxon>
        <taxon>Spermatophyta</taxon>
        <taxon>Magnoliopsida</taxon>
        <taxon>eudicotyledons</taxon>
        <taxon>Gunneridae</taxon>
        <taxon>Pentapetalae</taxon>
        <taxon>rosids</taxon>
        <taxon>fabids</taxon>
        <taxon>Rosales</taxon>
        <taxon>Cannabaceae</taxon>
        <taxon>Trema</taxon>
    </lineage>
</organism>
<dbReference type="InParanoid" id="A0A2P5F589"/>